<feature type="region of interest" description="Disordered" evidence="1">
    <location>
        <begin position="44"/>
        <end position="80"/>
    </location>
</feature>
<evidence type="ECO:0000256" key="1">
    <source>
        <dbReference type="SAM" id="MobiDB-lite"/>
    </source>
</evidence>
<organism evidence="2 3">
    <name type="scientific">Frankia torreyi</name>
    <dbReference type="NCBI Taxonomy" id="1856"/>
    <lineage>
        <taxon>Bacteria</taxon>
        <taxon>Bacillati</taxon>
        <taxon>Actinomycetota</taxon>
        <taxon>Actinomycetes</taxon>
        <taxon>Frankiales</taxon>
        <taxon>Frankiaceae</taxon>
        <taxon>Frankia</taxon>
    </lineage>
</organism>
<dbReference type="RefSeq" id="WP_044884046.1">
    <property type="nucleotide sequence ID" value="NZ_JYFN01000007.1"/>
</dbReference>
<feature type="region of interest" description="Disordered" evidence="1">
    <location>
        <begin position="118"/>
        <end position="148"/>
    </location>
</feature>
<dbReference type="OrthoDB" id="2991218at2"/>
<evidence type="ECO:0000313" key="3">
    <source>
        <dbReference type="Proteomes" id="UP000032545"/>
    </source>
</evidence>
<accession>A0A0D8BJD7</accession>
<comment type="caution">
    <text evidence="2">The sequence shown here is derived from an EMBL/GenBank/DDBJ whole genome shotgun (WGS) entry which is preliminary data.</text>
</comment>
<sequence length="263" mass="25727" precursor="true">MRRGLRGIIPGIGVGLLPLAVLPVLAVSGPDGAAPVGADSIGADSIGADTGHPLVPPADAASTPHGRGDTPADGPTYLIADLGPVNRSGASGTATATLRGNLLSIRIVTHGLAPGLPHPQHIHIGGSHSCPAPDATGTGARGQVRSGDAKKSIGAIAVSLTTTGDTGPDSSYALDRFPVGDAGYERTITVSPTVAAELRGGEGVIEQHGVDANHSGRYDGAARSDVKPELPEEVSNSAACGRLVTSPTAVPVGGVAAGGGGTA</sequence>
<name>A0A0D8BJD7_9ACTN</name>
<evidence type="ECO:0000313" key="2">
    <source>
        <dbReference type="EMBL" id="KJE24231.1"/>
    </source>
</evidence>
<reference evidence="2 3" key="2">
    <citation type="journal article" date="2016" name="Genome Announc.">
        <title>Permanent Draft Genome Sequences for Two Variants of Frankia sp. Strain CpI1, the First Frankia Strain Isolated from Root Nodules of Comptonia peregrina.</title>
        <authorList>
            <person name="Oshone R."/>
            <person name="Hurst S.G.IV."/>
            <person name="Abebe-Akele F."/>
            <person name="Simpson S."/>
            <person name="Morris K."/>
            <person name="Thomas W.K."/>
            <person name="Tisa L.S."/>
        </authorList>
    </citation>
    <scope>NUCLEOTIDE SEQUENCE [LARGE SCALE GENOMIC DNA]</scope>
    <source>
        <strain evidence="3">CpI1-S</strain>
    </source>
</reference>
<dbReference type="PATRIC" id="fig|1502723.3.peg.5533"/>
<protein>
    <recommendedName>
        <fullName evidence="4">CHRD domain-containing protein</fullName>
    </recommendedName>
</protein>
<gene>
    <name evidence="2" type="ORF">FF36_01306</name>
</gene>
<keyword evidence="3" id="KW-1185">Reference proteome</keyword>
<dbReference type="AlphaFoldDB" id="A0A0D8BJD7"/>
<evidence type="ECO:0008006" key="4">
    <source>
        <dbReference type="Google" id="ProtNLM"/>
    </source>
</evidence>
<proteinExistence type="predicted"/>
<reference evidence="3" key="1">
    <citation type="submission" date="2015-02" db="EMBL/GenBank/DDBJ databases">
        <title>Draft Genome of Frankia sp. CpI1-S.</title>
        <authorList>
            <person name="Oshone R.T."/>
            <person name="Ngom M."/>
            <person name="Ghodhbane-Gtari F."/>
            <person name="Gtari M."/>
            <person name="Morris K."/>
            <person name="Thomas K."/>
            <person name="Sen A."/>
            <person name="Tisa L.S."/>
        </authorList>
    </citation>
    <scope>NUCLEOTIDE SEQUENCE [LARGE SCALE GENOMIC DNA]</scope>
    <source>
        <strain evidence="3">CpI1-S</strain>
    </source>
</reference>
<dbReference type="Proteomes" id="UP000032545">
    <property type="component" value="Unassembled WGS sequence"/>
</dbReference>
<dbReference type="EMBL" id="JYFN01000007">
    <property type="protein sequence ID" value="KJE24231.1"/>
    <property type="molecule type" value="Genomic_DNA"/>
</dbReference>